<dbReference type="PANTHER" id="PTHR32347">
    <property type="entry name" value="EFFLUX SYSTEM COMPONENT YKNX-RELATED"/>
    <property type="match status" value="1"/>
</dbReference>
<dbReference type="InterPro" id="IPR058636">
    <property type="entry name" value="Beta-barrel_YknX"/>
</dbReference>
<sequence length="444" mass="49704">MFKRKTPKRIGILLLLFAVIFIIYKMAFTTSNTDTLVTTNVLQGDFQTLVYSTGQLQAEKSVSINAPSELSARLINIYEIKVTDLIEEGTVVDSGDYVASLDHSAVEEKLTAALSDLSEKLDAYDDARIDTNINLSNLRDELVTSRIDLEEKQLILKQSVYESPAVIRQANLDVEKAQRKLDQDLRNYDLKKQQNNITMARAESAVERTRTQIKEIRDLFDAIDIKAPAPGMLIYAFDRMGNKIKVGSTITRWMPKIAELPDLTSMISKTFINEIDISKVKKGQKVKVGVDAFPEKEFDGEVVEVANIGQVIPGGDTKVFEVTIKVFGYDKDLKPAMTTSNVISSTTLKDVIYIPLEAVFHNDSLSYIIRKKAPSKRQIIEQGAENGNYVVVKQGLSEDEEILMHEPYIEDEDDIKFIGLDIYESLKDSSNIAETAGQQASNLN</sequence>
<reference evidence="5" key="1">
    <citation type="submission" date="2022-10" db="EMBL/GenBank/DDBJ databases">
        <authorList>
            <person name="Yu W.X."/>
        </authorList>
    </citation>
    <scope>NUCLEOTIDE SEQUENCE</scope>
    <source>
        <strain evidence="5">AAT</strain>
    </source>
</reference>
<feature type="domain" description="YknX-like beta-barrel" evidence="4">
    <location>
        <begin position="269"/>
        <end position="338"/>
    </location>
</feature>
<dbReference type="AlphaFoldDB" id="A0AAE3M2N4"/>
<organism evidence="5 6">
    <name type="scientific">Plebeiibacterium sediminum</name>
    <dbReference type="NCBI Taxonomy" id="2992112"/>
    <lineage>
        <taxon>Bacteria</taxon>
        <taxon>Pseudomonadati</taxon>
        <taxon>Bacteroidota</taxon>
        <taxon>Bacteroidia</taxon>
        <taxon>Marinilabiliales</taxon>
        <taxon>Marinilabiliaceae</taxon>
        <taxon>Plebeiibacterium</taxon>
    </lineage>
</organism>
<dbReference type="GO" id="GO:0030313">
    <property type="term" value="C:cell envelope"/>
    <property type="evidence" value="ECO:0007669"/>
    <property type="project" value="UniProtKB-SubCell"/>
</dbReference>
<dbReference type="PANTHER" id="PTHR32347:SF23">
    <property type="entry name" value="BLL5650 PROTEIN"/>
    <property type="match status" value="1"/>
</dbReference>
<dbReference type="RefSeq" id="WP_301189236.1">
    <property type="nucleotide sequence ID" value="NZ_JAPDPJ010000005.1"/>
</dbReference>
<protein>
    <submittedName>
        <fullName evidence="5">Efflux RND transporter periplasmic adaptor subunit</fullName>
    </submittedName>
</protein>
<comment type="caution">
    <text evidence="5">The sequence shown here is derived from an EMBL/GenBank/DDBJ whole genome shotgun (WGS) entry which is preliminary data.</text>
</comment>
<name>A0AAE3M2N4_9BACT</name>
<dbReference type="Gene3D" id="2.40.30.170">
    <property type="match status" value="1"/>
</dbReference>
<comment type="subcellular location">
    <subcellularLocation>
        <location evidence="1">Cell envelope</location>
    </subcellularLocation>
</comment>
<evidence type="ECO:0000256" key="1">
    <source>
        <dbReference type="ARBA" id="ARBA00004196"/>
    </source>
</evidence>
<evidence type="ECO:0000313" key="5">
    <source>
        <dbReference type="EMBL" id="MCW3785664.1"/>
    </source>
</evidence>
<feature type="coiled-coil region" evidence="3">
    <location>
        <begin position="167"/>
        <end position="219"/>
    </location>
</feature>
<accession>A0AAE3M2N4</accession>
<dbReference type="Gene3D" id="2.40.420.20">
    <property type="match status" value="1"/>
</dbReference>
<dbReference type="Pfam" id="PF25990">
    <property type="entry name" value="Beta-barrel_YknX"/>
    <property type="match status" value="1"/>
</dbReference>
<dbReference type="EMBL" id="JAPDPJ010000005">
    <property type="protein sequence ID" value="MCW3785664.1"/>
    <property type="molecule type" value="Genomic_DNA"/>
</dbReference>
<proteinExistence type="predicted"/>
<evidence type="ECO:0000259" key="4">
    <source>
        <dbReference type="Pfam" id="PF25990"/>
    </source>
</evidence>
<keyword evidence="2 3" id="KW-0175">Coiled coil</keyword>
<dbReference type="Proteomes" id="UP001209229">
    <property type="component" value="Unassembled WGS sequence"/>
</dbReference>
<evidence type="ECO:0000256" key="3">
    <source>
        <dbReference type="SAM" id="Coils"/>
    </source>
</evidence>
<keyword evidence="6" id="KW-1185">Reference proteome</keyword>
<evidence type="ECO:0000313" key="6">
    <source>
        <dbReference type="Proteomes" id="UP001209229"/>
    </source>
</evidence>
<evidence type="ECO:0000256" key="2">
    <source>
        <dbReference type="ARBA" id="ARBA00023054"/>
    </source>
</evidence>
<gene>
    <name evidence="5" type="ORF">OM075_04260</name>
</gene>
<dbReference type="InterPro" id="IPR050465">
    <property type="entry name" value="UPF0194_transport"/>
</dbReference>